<dbReference type="GeneID" id="25900688"/>
<evidence type="ECO:0000313" key="2">
    <source>
        <dbReference type="Proteomes" id="UP000054560"/>
    </source>
</evidence>
<gene>
    <name evidence="1" type="ORF">SARC_00184</name>
</gene>
<reference evidence="1 2" key="1">
    <citation type="submission" date="2011-02" db="EMBL/GenBank/DDBJ databases">
        <title>The Genome Sequence of Sphaeroforma arctica JP610.</title>
        <authorList>
            <consortium name="The Broad Institute Genome Sequencing Platform"/>
            <person name="Russ C."/>
            <person name="Cuomo C."/>
            <person name="Young S.K."/>
            <person name="Zeng Q."/>
            <person name="Gargeya S."/>
            <person name="Alvarado L."/>
            <person name="Berlin A."/>
            <person name="Chapman S.B."/>
            <person name="Chen Z."/>
            <person name="Freedman E."/>
            <person name="Gellesch M."/>
            <person name="Goldberg J."/>
            <person name="Griggs A."/>
            <person name="Gujja S."/>
            <person name="Heilman E."/>
            <person name="Heiman D."/>
            <person name="Howarth C."/>
            <person name="Mehta T."/>
            <person name="Neiman D."/>
            <person name="Pearson M."/>
            <person name="Roberts A."/>
            <person name="Saif S."/>
            <person name="Shea T."/>
            <person name="Shenoy N."/>
            <person name="Sisk P."/>
            <person name="Stolte C."/>
            <person name="Sykes S."/>
            <person name="White J."/>
            <person name="Yandava C."/>
            <person name="Burger G."/>
            <person name="Gray M.W."/>
            <person name="Holland P.W.H."/>
            <person name="King N."/>
            <person name="Lang F.B.F."/>
            <person name="Roger A.J."/>
            <person name="Ruiz-Trillo I."/>
            <person name="Haas B."/>
            <person name="Nusbaum C."/>
            <person name="Birren B."/>
        </authorList>
    </citation>
    <scope>NUCLEOTIDE SEQUENCE [LARGE SCALE GENOMIC DNA]</scope>
    <source>
        <strain evidence="1 2">JP610</strain>
    </source>
</reference>
<dbReference type="AlphaFoldDB" id="A0A0L0GFB6"/>
<organism evidence="1 2">
    <name type="scientific">Sphaeroforma arctica JP610</name>
    <dbReference type="NCBI Taxonomy" id="667725"/>
    <lineage>
        <taxon>Eukaryota</taxon>
        <taxon>Ichthyosporea</taxon>
        <taxon>Ichthyophonida</taxon>
        <taxon>Sphaeroforma</taxon>
    </lineage>
</organism>
<sequence>MNNIVQSFTQAKLALTPFGEEASRAVEIAVEAGVDGKCVDDGEVLSKWQMTVVNEFKHVFQSLYMTLMTMVNRLNNQMRTVLGDQIRVILGSKGGTSRSIRVKGLQQINETSEKVVESSKRMAKWLKLSSTRVYWVGGVHSESDI</sequence>
<proteinExistence type="predicted"/>
<accession>A0A0L0GFB6</accession>
<dbReference type="Proteomes" id="UP000054560">
    <property type="component" value="Unassembled WGS sequence"/>
</dbReference>
<dbReference type="RefSeq" id="XP_014161652.1">
    <property type="nucleotide sequence ID" value="XM_014306177.1"/>
</dbReference>
<keyword evidence="2" id="KW-1185">Reference proteome</keyword>
<dbReference type="EMBL" id="KQ241600">
    <property type="protein sequence ID" value="KNC87750.1"/>
    <property type="molecule type" value="Genomic_DNA"/>
</dbReference>
<evidence type="ECO:0000313" key="1">
    <source>
        <dbReference type="EMBL" id="KNC87750.1"/>
    </source>
</evidence>
<name>A0A0L0GFB6_9EUKA</name>
<protein>
    <submittedName>
        <fullName evidence="1">Uncharacterized protein</fullName>
    </submittedName>
</protein>